<dbReference type="Gene3D" id="3.40.50.150">
    <property type="entry name" value="Vaccinia Virus protein VP39"/>
    <property type="match status" value="1"/>
</dbReference>
<evidence type="ECO:0000313" key="5">
    <source>
        <dbReference type="Proteomes" id="UP001208651"/>
    </source>
</evidence>
<dbReference type="Pfam" id="PF13649">
    <property type="entry name" value="Methyltransf_25"/>
    <property type="match status" value="1"/>
</dbReference>
<dbReference type="GO" id="GO:0032259">
    <property type="term" value="P:methylation"/>
    <property type="evidence" value="ECO:0007669"/>
    <property type="project" value="UniProtKB-KW"/>
</dbReference>
<dbReference type="Proteomes" id="UP001208651">
    <property type="component" value="Unassembled WGS sequence"/>
</dbReference>
<reference evidence="4" key="1">
    <citation type="submission" date="2022-01" db="EMBL/GenBank/DDBJ databases">
        <title>Comparison of Fish pathogen Aeromonas spp.</title>
        <authorList>
            <person name="Dubey S."/>
            <person name="Sorum H."/>
            <person name="Munangandu H.M."/>
        </authorList>
    </citation>
    <scope>NUCLEOTIDE SEQUENCE</scope>
    <source>
        <strain evidence="4">SD/21-15</strain>
    </source>
</reference>
<protein>
    <submittedName>
        <fullName evidence="4">Class I SAM-dependent methyltransferase</fullName>
    </submittedName>
</protein>
<dbReference type="PANTHER" id="PTHR43861:SF1">
    <property type="entry name" value="TRANS-ACONITATE 2-METHYLTRANSFERASE"/>
    <property type="match status" value="1"/>
</dbReference>
<accession>A0AAW5RMC6</accession>
<dbReference type="GO" id="GO:0008168">
    <property type="term" value="F:methyltransferase activity"/>
    <property type="evidence" value="ECO:0007669"/>
    <property type="project" value="UniProtKB-KW"/>
</dbReference>
<keyword evidence="1 4" id="KW-0489">Methyltransferase</keyword>
<comment type="caution">
    <text evidence="4">The sequence shown here is derived from an EMBL/GenBank/DDBJ whole genome shotgun (WGS) entry which is preliminary data.</text>
</comment>
<keyword evidence="2" id="KW-0808">Transferase</keyword>
<evidence type="ECO:0000256" key="1">
    <source>
        <dbReference type="ARBA" id="ARBA00022603"/>
    </source>
</evidence>
<evidence type="ECO:0000259" key="3">
    <source>
        <dbReference type="Pfam" id="PF13649"/>
    </source>
</evidence>
<gene>
    <name evidence="4" type="ORF">LZT28_05895</name>
</gene>
<dbReference type="PANTHER" id="PTHR43861">
    <property type="entry name" value="TRANS-ACONITATE 2-METHYLTRANSFERASE-RELATED"/>
    <property type="match status" value="1"/>
</dbReference>
<organism evidence="4 5">
    <name type="scientific">Aeromonas media</name>
    <dbReference type="NCBI Taxonomy" id="651"/>
    <lineage>
        <taxon>Bacteria</taxon>
        <taxon>Pseudomonadati</taxon>
        <taxon>Pseudomonadota</taxon>
        <taxon>Gammaproteobacteria</taxon>
        <taxon>Aeromonadales</taxon>
        <taxon>Aeromonadaceae</taxon>
        <taxon>Aeromonas</taxon>
    </lineage>
</organism>
<name>A0AAW5RMC6_AERME</name>
<evidence type="ECO:0000256" key="2">
    <source>
        <dbReference type="ARBA" id="ARBA00022679"/>
    </source>
</evidence>
<dbReference type="AlphaFoldDB" id="A0AAW5RMC6"/>
<sequence length="192" mass="21932">MPSDYYDQFADAFFDATLSVDMSSLYDRFEPLLEPGALLLDAGCGSGRDSRHFLEHGFQVVAMDASAELVKRARKLTGLPVHHCRFESFRNPDQFDAIWACASLLHVPECQLTTVMVHLLQQLKTDGIFYCSFKYGTGEQIRDGRHFTMMDEAGLQSLLNSLPVVQIDNWKNTDLRPGREEEQWLNLLLRKQ</sequence>
<feature type="domain" description="Methyltransferase" evidence="3">
    <location>
        <begin position="40"/>
        <end position="127"/>
    </location>
</feature>
<dbReference type="InterPro" id="IPR029063">
    <property type="entry name" value="SAM-dependent_MTases_sf"/>
</dbReference>
<proteinExistence type="predicted"/>
<dbReference type="RefSeq" id="WP_053288879.1">
    <property type="nucleotide sequence ID" value="NZ_AP022188.1"/>
</dbReference>
<dbReference type="SUPFAM" id="SSF53335">
    <property type="entry name" value="S-adenosyl-L-methionine-dependent methyltransferases"/>
    <property type="match status" value="1"/>
</dbReference>
<dbReference type="CDD" id="cd02440">
    <property type="entry name" value="AdoMet_MTases"/>
    <property type="match status" value="1"/>
</dbReference>
<evidence type="ECO:0000313" key="4">
    <source>
        <dbReference type="EMBL" id="MCV3287789.1"/>
    </source>
</evidence>
<dbReference type="EMBL" id="JAJVCY010000006">
    <property type="protein sequence ID" value="MCV3287789.1"/>
    <property type="molecule type" value="Genomic_DNA"/>
</dbReference>
<dbReference type="InterPro" id="IPR041698">
    <property type="entry name" value="Methyltransf_25"/>
</dbReference>